<dbReference type="PANTHER" id="PTHR10965:SF0">
    <property type="entry name" value="LARGE RIBOSOMAL SUBUNIT PROTEIN EL38"/>
    <property type="match status" value="1"/>
</dbReference>
<keyword evidence="2 4" id="KW-0689">Ribosomal protein</keyword>
<dbReference type="Gene3D" id="3.30.720.90">
    <property type="match status" value="1"/>
</dbReference>
<dbReference type="FunCoup" id="A0A078B3X7">
    <property type="interactions" value="445"/>
</dbReference>
<protein>
    <submittedName>
        <fullName evidence="5">60s ribosomal protein l38</fullName>
    </submittedName>
</protein>
<keyword evidence="3 4" id="KW-0687">Ribonucleoprotein</keyword>
<proteinExistence type="inferred from homology"/>
<dbReference type="GO" id="GO:0022618">
    <property type="term" value="P:protein-RNA complex assembly"/>
    <property type="evidence" value="ECO:0007669"/>
    <property type="project" value="TreeGrafter"/>
</dbReference>
<name>A0A078B3X7_STYLE</name>
<dbReference type="OrthoDB" id="306868at2759"/>
<organism evidence="5 6">
    <name type="scientific">Stylonychia lemnae</name>
    <name type="common">Ciliate</name>
    <dbReference type="NCBI Taxonomy" id="5949"/>
    <lineage>
        <taxon>Eukaryota</taxon>
        <taxon>Sar</taxon>
        <taxon>Alveolata</taxon>
        <taxon>Ciliophora</taxon>
        <taxon>Intramacronucleata</taxon>
        <taxon>Spirotrichea</taxon>
        <taxon>Stichotrichia</taxon>
        <taxon>Sporadotrichida</taxon>
        <taxon>Oxytrichidae</taxon>
        <taxon>Stylonychinae</taxon>
        <taxon>Stylonychia</taxon>
    </lineage>
</organism>
<dbReference type="Pfam" id="PF01781">
    <property type="entry name" value="Ribosomal_L38e"/>
    <property type="match status" value="1"/>
</dbReference>
<evidence type="ECO:0000313" key="5">
    <source>
        <dbReference type="EMBL" id="CDW89250.1"/>
    </source>
</evidence>
<dbReference type="GO" id="GO:0003735">
    <property type="term" value="F:structural constituent of ribosome"/>
    <property type="evidence" value="ECO:0007669"/>
    <property type="project" value="InterPro"/>
</dbReference>
<dbReference type="Proteomes" id="UP000039865">
    <property type="component" value="Unassembled WGS sequence"/>
</dbReference>
<evidence type="ECO:0000313" key="6">
    <source>
        <dbReference type="Proteomes" id="UP000039865"/>
    </source>
</evidence>
<accession>A0A078B3X7</accession>
<comment type="similarity">
    <text evidence="1 4">Belongs to the eukaryotic ribosomal protein eL38 family.</text>
</comment>
<evidence type="ECO:0000256" key="1">
    <source>
        <dbReference type="ARBA" id="ARBA00007803"/>
    </source>
</evidence>
<dbReference type="InParanoid" id="A0A078B3X7"/>
<dbReference type="GO" id="GO:0022625">
    <property type="term" value="C:cytosolic large ribosomal subunit"/>
    <property type="evidence" value="ECO:0007669"/>
    <property type="project" value="TreeGrafter"/>
</dbReference>
<evidence type="ECO:0000256" key="4">
    <source>
        <dbReference type="RuleBase" id="RU003445"/>
    </source>
</evidence>
<dbReference type="InterPro" id="IPR002675">
    <property type="entry name" value="Ribosomal_eL38"/>
</dbReference>
<evidence type="ECO:0000256" key="2">
    <source>
        <dbReference type="ARBA" id="ARBA00022980"/>
    </source>
</evidence>
<dbReference type="EMBL" id="CCKQ01017371">
    <property type="protein sequence ID" value="CDW89250.1"/>
    <property type="molecule type" value="Genomic_DNA"/>
</dbReference>
<dbReference type="GO" id="GO:0006412">
    <property type="term" value="P:translation"/>
    <property type="evidence" value="ECO:0007669"/>
    <property type="project" value="InterPro"/>
</dbReference>
<dbReference type="AlphaFoldDB" id="A0A078B3X7"/>
<reference evidence="5 6" key="1">
    <citation type="submission" date="2014-06" db="EMBL/GenBank/DDBJ databases">
        <authorList>
            <person name="Swart Estienne"/>
        </authorList>
    </citation>
    <scope>NUCLEOTIDE SEQUENCE [LARGE SCALE GENOMIC DNA]</scope>
    <source>
        <strain evidence="5 6">130c</strain>
    </source>
</reference>
<dbReference type="PANTHER" id="PTHR10965">
    <property type="entry name" value="60S RIBOSOMAL PROTEIN L38"/>
    <property type="match status" value="1"/>
</dbReference>
<sequence>MPKEIKDLKEFIKIVRREQKNLPSAKKITIKKNKKNGITKFKLRTSRYLFTLKVDDKVKAEKIMQSIPPTLTKENKN</sequence>
<keyword evidence="6" id="KW-1185">Reference proteome</keyword>
<dbReference type="InterPro" id="IPR038464">
    <property type="entry name" value="Ribosomal_eL38_sf"/>
</dbReference>
<evidence type="ECO:0000256" key="3">
    <source>
        <dbReference type="ARBA" id="ARBA00023274"/>
    </source>
</evidence>
<gene>
    <name evidence="5" type="primary">Contig3836.g4102</name>
    <name evidence="5" type="ORF">STYLEM_18382</name>
</gene>
<dbReference type="OMA" id="RCHRFIY"/>